<reference evidence="3" key="1">
    <citation type="submission" date="2017-09" db="EMBL/GenBank/DDBJ databases">
        <authorList>
            <person name="Varghese N."/>
            <person name="Submissions S."/>
        </authorList>
    </citation>
    <scope>NUCLEOTIDE SEQUENCE [LARGE SCALE GENOMIC DNA]</scope>
    <source>
        <strain evidence="3">USBA 140</strain>
    </source>
</reference>
<sequence length="313" mass="32846">MGGFASSAVTVGRSLLGPALTVYGAYSDAKSRSTPARVTFDDGGALAVAQSDARAAEQERIAYEQSRAEQDAAELRRAAAAEAEWRTRLQGEIAGAERAASEQWNAYHLGVAEQEAQLAEAQARAAADADQRRLQAEAAEAARLREADLKRAQASARARFGAAGLRGSTSAAALMTGMVDEAAARDLAAADTTAASARDLWAQVERTRERNLLALGQMRQRALLTVGDLTQRQQQAAAELAHDNELALYRADSAANRLLADAWMQTRVDTARAGVAGASAAAASAASASRTPVARPNAADFFLPLAGRLLSNL</sequence>
<evidence type="ECO:0000313" key="2">
    <source>
        <dbReference type="EMBL" id="SOD92529.1"/>
    </source>
</evidence>
<name>A0A286GBM1_9PROT</name>
<gene>
    <name evidence="2" type="ORF">SAMN05421508_102480</name>
</gene>
<accession>A0A286GBM1</accession>
<keyword evidence="1" id="KW-0175">Coiled coil</keyword>
<keyword evidence="3" id="KW-1185">Reference proteome</keyword>
<evidence type="ECO:0000256" key="1">
    <source>
        <dbReference type="SAM" id="Coils"/>
    </source>
</evidence>
<dbReference type="Proteomes" id="UP000219621">
    <property type="component" value="Unassembled WGS sequence"/>
</dbReference>
<dbReference type="EMBL" id="OCNJ01000002">
    <property type="protein sequence ID" value="SOD92529.1"/>
    <property type="molecule type" value="Genomic_DNA"/>
</dbReference>
<dbReference type="AlphaFoldDB" id="A0A286GBM1"/>
<evidence type="ECO:0000313" key="3">
    <source>
        <dbReference type="Proteomes" id="UP000219621"/>
    </source>
</evidence>
<proteinExistence type="predicted"/>
<protein>
    <submittedName>
        <fullName evidence="2">Uncharacterized protein</fullName>
    </submittedName>
</protein>
<dbReference type="RefSeq" id="WP_097278221.1">
    <property type="nucleotide sequence ID" value="NZ_OCNJ01000002.1"/>
</dbReference>
<feature type="coiled-coil region" evidence="1">
    <location>
        <begin position="111"/>
        <end position="147"/>
    </location>
</feature>
<organism evidence="2 3">
    <name type="scientific">Caenispirillum bisanense</name>
    <dbReference type="NCBI Taxonomy" id="414052"/>
    <lineage>
        <taxon>Bacteria</taxon>
        <taxon>Pseudomonadati</taxon>
        <taxon>Pseudomonadota</taxon>
        <taxon>Alphaproteobacteria</taxon>
        <taxon>Rhodospirillales</taxon>
        <taxon>Novispirillaceae</taxon>
        <taxon>Caenispirillum</taxon>
    </lineage>
</organism>